<keyword evidence="3" id="KW-0436">Ligase</keyword>
<reference evidence="10 11" key="1">
    <citation type="submission" date="2018-10" db="EMBL/GenBank/DDBJ databases">
        <title>Paraburkholderia sp. 7MK8-2, isolated from soil.</title>
        <authorList>
            <person name="Gao Z.-H."/>
            <person name="Qiu L.-H."/>
        </authorList>
    </citation>
    <scope>NUCLEOTIDE SEQUENCE [LARGE SCALE GENOMIC DNA]</scope>
    <source>
        <strain evidence="10 11">7MK8-2</strain>
    </source>
</reference>
<dbReference type="EMBL" id="RBZV01000002">
    <property type="protein sequence ID" value="RKP50712.1"/>
    <property type="molecule type" value="Genomic_DNA"/>
</dbReference>
<evidence type="ECO:0000256" key="4">
    <source>
        <dbReference type="ARBA" id="ARBA00026121"/>
    </source>
</evidence>
<gene>
    <name evidence="10" type="ORF">D7S89_06400</name>
</gene>
<protein>
    <recommendedName>
        <fullName evidence="5">Long-chain-fatty-acid--CoA ligase</fullName>
        <ecNumber evidence="4">6.2.1.3</ecNumber>
    </recommendedName>
    <alternativeName>
        <fullName evidence="6">Long-chain acyl-CoA synthetase</fullName>
    </alternativeName>
</protein>
<dbReference type="SUPFAM" id="SSF54637">
    <property type="entry name" value="Thioesterase/thiol ester dehydrase-isomerase"/>
    <property type="match status" value="1"/>
</dbReference>
<evidence type="ECO:0000259" key="8">
    <source>
        <dbReference type="Pfam" id="PF13193"/>
    </source>
</evidence>
<evidence type="ECO:0000313" key="10">
    <source>
        <dbReference type="EMBL" id="RKP50712.1"/>
    </source>
</evidence>
<dbReference type="EC" id="6.2.1.3" evidence="4"/>
<evidence type="ECO:0000256" key="5">
    <source>
        <dbReference type="ARBA" id="ARBA00039545"/>
    </source>
</evidence>
<dbReference type="Gene3D" id="3.30.300.30">
    <property type="match status" value="1"/>
</dbReference>
<evidence type="ECO:0000256" key="2">
    <source>
        <dbReference type="ARBA" id="ARBA00005005"/>
    </source>
</evidence>
<dbReference type="InterPro" id="IPR025110">
    <property type="entry name" value="AMP-bd_C"/>
</dbReference>
<dbReference type="Pfam" id="PF13193">
    <property type="entry name" value="AMP-binding_C"/>
    <property type="match status" value="1"/>
</dbReference>
<feature type="domain" description="ApeI dehydratase-like" evidence="9">
    <location>
        <begin position="463"/>
        <end position="552"/>
    </location>
</feature>
<name>A0A494XLS6_9BURK</name>
<evidence type="ECO:0000259" key="7">
    <source>
        <dbReference type="Pfam" id="PF00501"/>
    </source>
</evidence>
<dbReference type="Proteomes" id="UP000280434">
    <property type="component" value="Unassembled WGS sequence"/>
</dbReference>
<dbReference type="RefSeq" id="WP_121276729.1">
    <property type="nucleotide sequence ID" value="NZ_RBZV01000002.1"/>
</dbReference>
<dbReference type="Pfam" id="PF00501">
    <property type="entry name" value="AMP-binding"/>
    <property type="match status" value="1"/>
</dbReference>
<evidence type="ECO:0000256" key="1">
    <source>
        <dbReference type="ARBA" id="ARBA00004170"/>
    </source>
</evidence>
<dbReference type="Pfam" id="PF22818">
    <property type="entry name" value="ApeI-like"/>
    <property type="match status" value="1"/>
</dbReference>
<evidence type="ECO:0000313" key="11">
    <source>
        <dbReference type="Proteomes" id="UP000280434"/>
    </source>
</evidence>
<dbReference type="InterPro" id="IPR054545">
    <property type="entry name" value="ApeI-like"/>
</dbReference>
<dbReference type="InterPro" id="IPR000873">
    <property type="entry name" value="AMP-dep_synth/lig_dom"/>
</dbReference>
<dbReference type="PANTHER" id="PTHR43767">
    <property type="entry name" value="LONG-CHAIN-FATTY-ACID--COA LIGASE"/>
    <property type="match status" value="1"/>
</dbReference>
<evidence type="ECO:0000256" key="3">
    <source>
        <dbReference type="ARBA" id="ARBA00022598"/>
    </source>
</evidence>
<evidence type="ECO:0000259" key="9">
    <source>
        <dbReference type="Pfam" id="PF22818"/>
    </source>
</evidence>
<comment type="subcellular location">
    <subcellularLocation>
        <location evidence="1">Membrane</location>
        <topology evidence="1">Peripheral membrane protein</topology>
    </subcellularLocation>
</comment>
<comment type="caution">
    <text evidence="10">The sequence shown here is derived from an EMBL/GenBank/DDBJ whole genome shotgun (WGS) entry which is preliminary data.</text>
</comment>
<evidence type="ECO:0000256" key="6">
    <source>
        <dbReference type="ARBA" id="ARBA00042773"/>
    </source>
</evidence>
<accession>A0A494XLS6</accession>
<dbReference type="AlphaFoldDB" id="A0A494XLS6"/>
<organism evidence="10 11">
    <name type="scientific">Trinickia fusca</name>
    <dbReference type="NCBI Taxonomy" id="2419777"/>
    <lineage>
        <taxon>Bacteria</taxon>
        <taxon>Pseudomonadati</taxon>
        <taxon>Pseudomonadota</taxon>
        <taxon>Betaproteobacteria</taxon>
        <taxon>Burkholderiales</taxon>
        <taxon>Burkholderiaceae</taxon>
        <taxon>Trinickia</taxon>
    </lineage>
</organism>
<keyword evidence="11" id="KW-1185">Reference proteome</keyword>
<dbReference type="InterPro" id="IPR029069">
    <property type="entry name" value="HotDog_dom_sf"/>
</dbReference>
<feature type="domain" description="AMP-dependent synthetase/ligase" evidence="7">
    <location>
        <begin position="126"/>
        <end position="297"/>
    </location>
</feature>
<dbReference type="SUPFAM" id="SSF56801">
    <property type="entry name" value="Acetyl-CoA synthetase-like"/>
    <property type="match status" value="1"/>
</dbReference>
<dbReference type="OrthoDB" id="9787658at2"/>
<dbReference type="Gene3D" id="3.10.129.10">
    <property type="entry name" value="Hotdog Thioesterase"/>
    <property type="match status" value="1"/>
</dbReference>
<dbReference type="GO" id="GO:0004467">
    <property type="term" value="F:long-chain fatty acid-CoA ligase activity"/>
    <property type="evidence" value="ECO:0007669"/>
    <property type="project" value="UniProtKB-EC"/>
</dbReference>
<dbReference type="InterPro" id="IPR042099">
    <property type="entry name" value="ANL_N_sf"/>
</dbReference>
<comment type="pathway">
    <text evidence="2">Lipid metabolism; fatty acid beta-oxidation.</text>
</comment>
<dbReference type="InterPro" id="IPR050237">
    <property type="entry name" value="ATP-dep_AMP-bd_enzyme"/>
</dbReference>
<proteinExistence type="predicted"/>
<dbReference type="InterPro" id="IPR045851">
    <property type="entry name" value="AMP-bd_C_sf"/>
</dbReference>
<dbReference type="Gene3D" id="3.40.50.12780">
    <property type="entry name" value="N-terminal domain of ligase-like"/>
    <property type="match status" value="1"/>
</dbReference>
<sequence>MIALHELLHAQRAAATPVCADGAGCIDFAAFKARVAAGVKTLRAQAGTRIALCVDDPFDFTCALYALLASGKDIVIPATATPAYLAALGDAYDALLTDADMLALFSATADDDATRPLRIDAHARLTLFTSGSSGVPKAVDKTLAQFDAEVRTLERQWGASLGDATMLASVPHHHIYGLLFRVFWPLAAGRAFDRATCGEPHQLQARLAACGAAAVVSSPAHLARWPALPGFDTLAPAPRWFFSSGGPLSEDAALAYGRAFGAAPAEIYGSTETGGIAWRQQHASPAWQPMPGIEVKRDDDGALMLRSPHLGHDDWHRTDDAIAFDADGRFRLQGRLDRVVKLDGKRVSLPEIEAQLARHPYVAQAAAVVLPGTSRERLGVLVALTEAGGRALGEQGRVAFTGVLRAHLADYVDAVVLPRRWRFCSQLPFDARGKLPAAAVALAFEPRAEGVEVLAQCAYDGAHHYELRVPPTLVHFEGHFPQLPILPGVVQIDWAVRFSAEHVDGVREIRSIDRLKFMAPVPPGAVLQLTLTPDSARARVRFVYRLGTRESASGLLVYRECA</sequence>
<dbReference type="GO" id="GO:0016020">
    <property type="term" value="C:membrane"/>
    <property type="evidence" value="ECO:0007669"/>
    <property type="project" value="UniProtKB-SubCell"/>
</dbReference>
<feature type="domain" description="AMP-binding enzyme C-terminal" evidence="8">
    <location>
        <begin position="351"/>
        <end position="434"/>
    </location>
</feature>
<dbReference type="PANTHER" id="PTHR43767:SF8">
    <property type="entry name" value="LONG-CHAIN-FATTY-ACID--COA LIGASE"/>
    <property type="match status" value="1"/>
</dbReference>